<reference evidence="1 2" key="1">
    <citation type="submission" date="2013-11" db="EMBL/GenBank/DDBJ databases">
        <title>Genome sequencing of Stegodyphus mimosarum.</title>
        <authorList>
            <person name="Bechsgaard J."/>
        </authorList>
    </citation>
    <scope>NUCLEOTIDE SEQUENCE [LARGE SCALE GENOMIC DNA]</scope>
</reference>
<proteinExistence type="predicted"/>
<keyword evidence="2" id="KW-1185">Reference proteome</keyword>
<dbReference type="Proteomes" id="UP000054359">
    <property type="component" value="Unassembled WGS sequence"/>
</dbReference>
<gene>
    <name evidence="1" type="ORF">X975_11646</name>
</gene>
<evidence type="ECO:0000313" key="2">
    <source>
        <dbReference type="Proteomes" id="UP000054359"/>
    </source>
</evidence>
<dbReference type="EMBL" id="KK122099">
    <property type="protein sequence ID" value="KFM81925.1"/>
    <property type="molecule type" value="Genomic_DNA"/>
</dbReference>
<name>A0A087UX36_STEMI</name>
<dbReference type="SUPFAM" id="SSF57716">
    <property type="entry name" value="Glucocorticoid receptor-like (DNA-binding domain)"/>
    <property type="match status" value="1"/>
</dbReference>
<accession>A0A087UX36</accession>
<organism evidence="1 2">
    <name type="scientific">Stegodyphus mimosarum</name>
    <name type="common">African social velvet spider</name>
    <dbReference type="NCBI Taxonomy" id="407821"/>
    <lineage>
        <taxon>Eukaryota</taxon>
        <taxon>Metazoa</taxon>
        <taxon>Ecdysozoa</taxon>
        <taxon>Arthropoda</taxon>
        <taxon>Chelicerata</taxon>
        <taxon>Arachnida</taxon>
        <taxon>Araneae</taxon>
        <taxon>Araneomorphae</taxon>
        <taxon>Entelegynae</taxon>
        <taxon>Eresoidea</taxon>
        <taxon>Eresidae</taxon>
        <taxon>Stegodyphus</taxon>
    </lineage>
</organism>
<feature type="non-terminal residue" evidence="1">
    <location>
        <position position="37"/>
    </location>
</feature>
<dbReference type="AlphaFoldDB" id="A0A087UX36"/>
<dbReference type="OrthoDB" id="20134at2759"/>
<sequence>MGDSSPSASDESANVCAGCLNVIDDDEFLQALSNEWH</sequence>
<evidence type="ECO:0000313" key="1">
    <source>
        <dbReference type="EMBL" id="KFM81925.1"/>
    </source>
</evidence>
<protein>
    <submittedName>
        <fullName evidence="1">Uncharacterized protein</fullName>
    </submittedName>
</protein>